<accession>A0ABD2QLR5</accession>
<sequence length="210" mass="23117">MAELKDTTSENQKDESPSSCDSLKPSTLEIVKNIFESYNLTDVTDETASRVLDTLFKHICDVFEEAKAFSIHANKKNIDANDIKLAIDCCLEDLILKPPHRKNLLNYSETVNSQPLPPIRQHLGLPVPPERYSLTASNFKLSDQPPPTAVPTQGNVLSAASIYRVSAPGSTSETVQVITPSNMNINNPIIPSPTLIRFQNPNPRLSYGSS</sequence>
<protein>
    <submittedName>
        <fullName evidence="7">Transcription initiation factor TFIID subunit 9B</fullName>
    </submittedName>
</protein>
<evidence type="ECO:0000256" key="3">
    <source>
        <dbReference type="ARBA" id="ARBA00023015"/>
    </source>
</evidence>
<dbReference type="AlphaFoldDB" id="A0ABD2QLR5"/>
<dbReference type="CDD" id="cd07979">
    <property type="entry name" value="HFD_TAF9"/>
    <property type="match status" value="1"/>
</dbReference>
<reference evidence="7 8" key="1">
    <citation type="submission" date="2024-11" db="EMBL/GenBank/DDBJ databases">
        <title>Adaptive evolution of stress response genes in parasites aligns with host niche diversity.</title>
        <authorList>
            <person name="Hahn C."/>
            <person name="Resl P."/>
        </authorList>
    </citation>
    <scope>NUCLEOTIDE SEQUENCE [LARGE SCALE GENOMIC DNA]</scope>
    <source>
        <strain evidence="7">EGGRZ-B1_66</strain>
        <tissue evidence="7">Body</tissue>
    </source>
</reference>
<dbReference type="PANTHER" id="PTHR48068">
    <property type="entry name" value="TAF9 RNA POLYMERASE II, TATA BOX-BINDING PROTEIN (TBP)-ASSOCIATED FACTOR"/>
    <property type="match status" value="1"/>
</dbReference>
<keyword evidence="3" id="KW-0805">Transcription regulation</keyword>
<dbReference type="GO" id="GO:0005634">
    <property type="term" value="C:nucleus"/>
    <property type="evidence" value="ECO:0007669"/>
    <property type="project" value="UniProtKB-SubCell"/>
</dbReference>
<evidence type="ECO:0000313" key="8">
    <source>
        <dbReference type="Proteomes" id="UP001626550"/>
    </source>
</evidence>
<dbReference type="InterPro" id="IPR009072">
    <property type="entry name" value="Histone-fold"/>
</dbReference>
<dbReference type="Gene3D" id="1.10.20.10">
    <property type="entry name" value="Histone, subunit A"/>
    <property type="match status" value="1"/>
</dbReference>
<feature type="region of interest" description="Disordered" evidence="6">
    <location>
        <begin position="1"/>
        <end position="24"/>
    </location>
</feature>
<keyword evidence="5" id="KW-0539">Nucleus</keyword>
<evidence type="ECO:0000256" key="5">
    <source>
        <dbReference type="ARBA" id="ARBA00023242"/>
    </source>
</evidence>
<evidence type="ECO:0000256" key="2">
    <source>
        <dbReference type="ARBA" id="ARBA00007646"/>
    </source>
</evidence>
<comment type="similarity">
    <text evidence="2">Belongs to the TAF9 family.</text>
</comment>
<evidence type="ECO:0000256" key="6">
    <source>
        <dbReference type="SAM" id="MobiDB-lite"/>
    </source>
</evidence>
<proteinExistence type="inferred from homology"/>
<feature type="compositionally biased region" description="Basic and acidic residues" evidence="6">
    <location>
        <begin position="1"/>
        <end position="16"/>
    </location>
</feature>
<comment type="subcellular location">
    <subcellularLocation>
        <location evidence="1">Nucleus</location>
    </subcellularLocation>
</comment>
<organism evidence="7 8">
    <name type="scientific">Cichlidogyrus casuarinus</name>
    <dbReference type="NCBI Taxonomy" id="1844966"/>
    <lineage>
        <taxon>Eukaryota</taxon>
        <taxon>Metazoa</taxon>
        <taxon>Spiralia</taxon>
        <taxon>Lophotrochozoa</taxon>
        <taxon>Platyhelminthes</taxon>
        <taxon>Monogenea</taxon>
        <taxon>Monopisthocotylea</taxon>
        <taxon>Dactylogyridea</taxon>
        <taxon>Ancyrocephalidae</taxon>
        <taxon>Cichlidogyrus</taxon>
    </lineage>
</organism>
<dbReference type="PANTHER" id="PTHR48068:SF4">
    <property type="entry name" value="TATA-BOX BINDING PROTEIN ASSOCIATED FACTOR 9"/>
    <property type="match status" value="1"/>
</dbReference>
<gene>
    <name evidence="7" type="primary">TAF9B</name>
    <name evidence="7" type="ORF">Ciccas_000830</name>
</gene>
<dbReference type="Pfam" id="PF02291">
    <property type="entry name" value="TFIID-31kDa"/>
    <property type="match status" value="1"/>
</dbReference>
<dbReference type="InterPro" id="IPR051431">
    <property type="entry name" value="TFIID_subunit_9"/>
</dbReference>
<evidence type="ECO:0000313" key="7">
    <source>
        <dbReference type="EMBL" id="KAL3320475.1"/>
    </source>
</evidence>
<name>A0ABD2QLR5_9PLAT</name>
<comment type="caution">
    <text evidence="7">The sequence shown here is derived from an EMBL/GenBank/DDBJ whole genome shotgun (WGS) entry which is preliminary data.</text>
</comment>
<keyword evidence="4" id="KW-0804">Transcription</keyword>
<dbReference type="InterPro" id="IPR003162">
    <property type="entry name" value="TFIID-31"/>
</dbReference>
<evidence type="ECO:0000256" key="4">
    <source>
        <dbReference type="ARBA" id="ARBA00023163"/>
    </source>
</evidence>
<dbReference type="Proteomes" id="UP001626550">
    <property type="component" value="Unassembled WGS sequence"/>
</dbReference>
<evidence type="ECO:0000256" key="1">
    <source>
        <dbReference type="ARBA" id="ARBA00004123"/>
    </source>
</evidence>
<keyword evidence="8" id="KW-1185">Reference proteome</keyword>
<dbReference type="SUPFAM" id="SSF47113">
    <property type="entry name" value="Histone-fold"/>
    <property type="match status" value="1"/>
</dbReference>
<dbReference type="EMBL" id="JBJKFK010000049">
    <property type="protein sequence ID" value="KAL3320475.1"/>
    <property type="molecule type" value="Genomic_DNA"/>
</dbReference>